<comment type="caution">
    <text evidence="1">The sequence shown here is derived from an EMBL/GenBank/DDBJ whole genome shotgun (WGS) entry which is preliminary data.</text>
</comment>
<evidence type="ECO:0000313" key="1">
    <source>
        <dbReference type="EMBL" id="GAA4554540.1"/>
    </source>
</evidence>
<dbReference type="EMBL" id="BAABGT010000083">
    <property type="protein sequence ID" value="GAA4554540.1"/>
    <property type="molecule type" value="Genomic_DNA"/>
</dbReference>
<dbReference type="Proteomes" id="UP001501598">
    <property type="component" value="Unassembled WGS sequence"/>
</dbReference>
<organism evidence="1 2">
    <name type="scientific">Pseudonocardia xishanensis</name>
    <dbReference type="NCBI Taxonomy" id="630995"/>
    <lineage>
        <taxon>Bacteria</taxon>
        <taxon>Bacillati</taxon>
        <taxon>Actinomycetota</taxon>
        <taxon>Actinomycetes</taxon>
        <taxon>Pseudonocardiales</taxon>
        <taxon>Pseudonocardiaceae</taxon>
        <taxon>Pseudonocardia</taxon>
    </lineage>
</organism>
<name>A0ABP8RZJ7_9PSEU</name>
<gene>
    <name evidence="1" type="ORF">GCM10023175_52670</name>
</gene>
<proteinExistence type="predicted"/>
<accession>A0ABP8RZJ7</accession>
<reference evidence="2" key="1">
    <citation type="journal article" date="2019" name="Int. J. Syst. Evol. Microbiol.">
        <title>The Global Catalogue of Microorganisms (GCM) 10K type strain sequencing project: providing services to taxonomists for standard genome sequencing and annotation.</title>
        <authorList>
            <consortium name="The Broad Institute Genomics Platform"/>
            <consortium name="The Broad Institute Genome Sequencing Center for Infectious Disease"/>
            <person name="Wu L."/>
            <person name="Ma J."/>
        </authorList>
    </citation>
    <scope>NUCLEOTIDE SEQUENCE [LARGE SCALE GENOMIC DNA]</scope>
    <source>
        <strain evidence="2">JCM 17906</strain>
    </source>
</reference>
<keyword evidence="2" id="KW-1185">Reference proteome</keyword>
<sequence length="63" mass="6575">MVARELGRCWDTVNSVAVAATEALPLAAGPARLDGVQVIGLDVHEWAHVFVASGDGFVTVITD</sequence>
<protein>
    <submittedName>
        <fullName evidence="1">Uncharacterized protein</fullName>
    </submittedName>
</protein>
<evidence type="ECO:0000313" key="2">
    <source>
        <dbReference type="Proteomes" id="UP001501598"/>
    </source>
</evidence>